<keyword evidence="3" id="KW-1185">Reference proteome</keyword>
<dbReference type="PANTHER" id="PTHR37946">
    <property type="entry name" value="SLL1969 PROTEIN"/>
    <property type="match status" value="1"/>
</dbReference>
<feature type="domain" description="AB hydrolase-1" evidence="1">
    <location>
        <begin position="29"/>
        <end position="103"/>
    </location>
</feature>
<dbReference type="AlphaFoldDB" id="A0A1B4XIB9"/>
<dbReference type="EMBL" id="AP014879">
    <property type="protein sequence ID" value="BAV34546.1"/>
    <property type="molecule type" value="Genomic_DNA"/>
</dbReference>
<gene>
    <name evidence="2" type="ORF">SCL_2258</name>
</gene>
<dbReference type="InParanoid" id="A0A1B4XIB9"/>
<dbReference type="KEGG" id="slim:SCL_2258"/>
<dbReference type="Gene3D" id="3.40.50.1820">
    <property type="entry name" value="alpha/beta hydrolase"/>
    <property type="match status" value="1"/>
</dbReference>
<dbReference type="Pfam" id="PF00561">
    <property type="entry name" value="Abhydrolase_1"/>
    <property type="match status" value="1"/>
</dbReference>
<name>A0A1B4XIB9_9GAMM</name>
<dbReference type="PANTHER" id="PTHR37946:SF1">
    <property type="entry name" value="SLL1969 PROTEIN"/>
    <property type="match status" value="1"/>
</dbReference>
<keyword evidence="2" id="KW-0808">Transferase</keyword>
<protein>
    <submittedName>
        <fullName evidence="2">Acetyltransferase</fullName>
    </submittedName>
</protein>
<dbReference type="GO" id="GO:0016740">
    <property type="term" value="F:transferase activity"/>
    <property type="evidence" value="ECO:0007669"/>
    <property type="project" value="UniProtKB-KW"/>
</dbReference>
<organism evidence="2 3">
    <name type="scientific">Sulfuricaulis limicola</name>
    <dbReference type="NCBI Taxonomy" id="1620215"/>
    <lineage>
        <taxon>Bacteria</taxon>
        <taxon>Pseudomonadati</taxon>
        <taxon>Pseudomonadota</taxon>
        <taxon>Gammaproteobacteria</taxon>
        <taxon>Acidiferrobacterales</taxon>
        <taxon>Acidiferrobacteraceae</taxon>
        <taxon>Sulfuricaulis</taxon>
    </lineage>
</organism>
<reference evidence="2 3" key="1">
    <citation type="submission" date="2015-05" db="EMBL/GenBank/DDBJ databases">
        <title>Complete genome sequence of a sulfur-oxidizing gammaproteobacterium strain HA5.</title>
        <authorList>
            <person name="Miura A."/>
            <person name="Kojima H."/>
            <person name="Fukui M."/>
        </authorList>
    </citation>
    <scope>NUCLEOTIDE SEQUENCE [LARGE SCALE GENOMIC DNA]</scope>
    <source>
        <strain evidence="2 3">HA5</strain>
    </source>
</reference>
<dbReference type="SUPFAM" id="SSF53474">
    <property type="entry name" value="alpha/beta-Hydrolases"/>
    <property type="match status" value="1"/>
</dbReference>
<evidence type="ECO:0000313" key="2">
    <source>
        <dbReference type="EMBL" id="BAV34546.1"/>
    </source>
</evidence>
<evidence type="ECO:0000313" key="3">
    <source>
        <dbReference type="Proteomes" id="UP000243180"/>
    </source>
</evidence>
<dbReference type="Proteomes" id="UP000243180">
    <property type="component" value="Chromosome"/>
</dbReference>
<evidence type="ECO:0000259" key="1">
    <source>
        <dbReference type="Pfam" id="PF00561"/>
    </source>
</evidence>
<sequence>MLARRLRRQGFVIHVFSYASVRLDLHANAAQLARFLDTLDADTVHLVGHSLGGILIRALFQDHPRQKPGRIVTLGTPHGSCRVAQHLNRHAFWRRAMGKGVAQLLAGEPQQWTPPPREIGALCGTRSFGLGRFLYRGLPRPNDGLLTVKESAFPAAQEHLVLPVSHTGMMFSRAAARQIAAFLNAGRFDR</sequence>
<accession>A0A1B4XIB9</accession>
<dbReference type="InterPro" id="IPR000073">
    <property type="entry name" value="AB_hydrolase_1"/>
</dbReference>
<proteinExistence type="predicted"/>
<dbReference type="InterPro" id="IPR029058">
    <property type="entry name" value="AB_hydrolase_fold"/>
</dbReference>